<dbReference type="SUPFAM" id="SSF47661">
    <property type="entry name" value="t-snare proteins"/>
    <property type="match status" value="1"/>
</dbReference>
<dbReference type="AlphaFoldDB" id="A0AAD8HYC5"/>
<reference evidence="4" key="1">
    <citation type="submission" date="2023-02" db="EMBL/GenBank/DDBJ databases">
        <title>Genome of toxic invasive species Heracleum sosnowskyi carries increased number of genes despite the absence of recent whole-genome duplications.</title>
        <authorList>
            <person name="Schelkunov M."/>
            <person name="Shtratnikova V."/>
            <person name="Makarenko M."/>
            <person name="Klepikova A."/>
            <person name="Omelchenko D."/>
            <person name="Novikova G."/>
            <person name="Obukhova E."/>
            <person name="Bogdanov V."/>
            <person name="Penin A."/>
            <person name="Logacheva M."/>
        </authorList>
    </citation>
    <scope>NUCLEOTIDE SEQUENCE</scope>
    <source>
        <strain evidence="4">Hsosn_3</strain>
        <tissue evidence="4">Leaf</tissue>
    </source>
</reference>
<dbReference type="CDD" id="cd21442">
    <property type="entry name" value="SNARE_NTD_STX6-like"/>
    <property type="match status" value="1"/>
</dbReference>
<dbReference type="Proteomes" id="UP001237642">
    <property type="component" value="Unassembled WGS sequence"/>
</dbReference>
<dbReference type="GO" id="GO:0015031">
    <property type="term" value="P:protein transport"/>
    <property type="evidence" value="ECO:0007669"/>
    <property type="project" value="UniProtKB-KW"/>
</dbReference>
<accession>A0AAD8HYC5</accession>
<evidence type="ECO:0000256" key="2">
    <source>
        <dbReference type="ARBA" id="ARBA00046280"/>
    </source>
</evidence>
<sequence length="383" mass="44415">MASGSGYQEWESDPLFSAAEVVQDSADRMESVYRVLLHEQSLVQETRYPDQRLLASVQHHRRHLATCIETVKWQLEDFEREVALEAAKSDKSQRKQIVISRHKQFIGAIAEQISQVGKSLSDMSSLRNEWVDLDEQDRDGFAMFLSGEKSVQNLAHNNVEDQSVMTMFLDPSSSSSFNNEIVEQKPGEYVSLDMSAFELSDDVMLRNVSSQHNLQIGSEVSEHDEKEIQVQEATKINGKSCSYRIKLGVFYSKINPLGSFKNLLLAYGTRGYRKFTKKPEDAEEKGHSSNDLFFAMQGKSNYLQHLVPVYWTFCVMMALEQNMFRIWAMIKILIVLLRQSISLRFAIAWRSVQRLWLELYAGVVYLLWQIRDWWRKYQRPRIA</sequence>
<dbReference type="InterPro" id="IPR010989">
    <property type="entry name" value="SNARE"/>
</dbReference>
<protein>
    <submittedName>
        <fullName evidence="4">Syntaxin/t-SNARE family protein</fullName>
    </submittedName>
</protein>
<dbReference type="GO" id="GO:0016020">
    <property type="term" value="C:membrane"/>
    <property type="evidence" value="ECO:0007669"/>
    <property type="project" value="InterPro"/>
</dbReference>
<gene>
    <name evidence="4" type="ORF">POM88_031952</name>
</gene>
<keyword evidence="5" id="KW-1185">Reference proteome</keyword>
<dbReference type="Gene3D" id="1.20.58.90">
    <property type="match status" value="1"/>
</dbReference>
<dbReference type="EMBL" id="JAUIZM010000007">
    <property type="protein sequence ID" value="KAK1375759.1"/>
    <property type="molecule type" value="Genomic_DNA"/>
</dbReference>
<comment type="subcellular location">
    <subcellularLocation>
        <location evidence="2">Endomembrane system</location>
        <topology evidence="2">Single-pass type IV membrane protein</topology>
    </subcellularLocation>
</comment>
<evidence type="ECO:0000313" key="4">
    <source>
        <dbReference type="EMBL" id="KAK1375759.1"/>
    </source>
</evidence>
<name>A0AAD8HYC5_9APIA</name>
<dbReference type="Pfam" id="PF09177">
    <property type="entry name" value="STX6_10_61_N"/>
    <property type="match status" value="1"/>
</dbReference>
<dbReference type="InterPro" id="IPR015260">
    <property type="entry name" value="Syntaxin-6/10/61_N"/>
</dbReference>
<proteinExistence type="predicted"/>
<dbReference type="PANTHER" id="PTHR34949">
    <property type="entry name" value="OS05G0443700 PROTEIN"/>
    <property type="match status" value="1"/>
</dbReference>
<keyword evidence="1" id="KW-0653">Protein transport</keyword>
<reference evidence="4" key="2">
    <citation type="submission" date="2023-05" db="EMBL/GenBank/DDBJ databases">
        <authorList>
            <person name="Schelkunov M.I."/>
        </authorList>
    </citation>
    <scope>NUCLEOTIDE SEQUENCE</scope>
    <source>
        <strain evidence="4">Hsosn_3</strain>
        <tissue evidence="4">Leaf</tissue>
    </source>
</reference>
<dbReference type="GO" id="GO:0048193">
    <property type="term" value="P:Golgi vesicle transport"/>
    <property type="evidence" value="ECO:0007669"/>
    <property type="project" value="InterPro"/>
</dbReference>
<keyword evidence="1" id="KW-0813">Transport</keyword>
<organism evidence="4 5">
    <name type="scientific">Heracleum sosnowskyi</name>
    <dbReference type="NCBI Taxonomy" id="360622"/>
    <lineage>
        <taxon>Eukaryota</taxon>
        <taxon>Viridiplantae</taxon>
        <taxon>Streptophyta</taxon>
        <taxon>Embryophyta</taxon>
        <taxon>Tracheophyta</taxon>
        <taxon>Spermatophyta</taxon>
        <taxon>Magnoliopsida</taxon>
        <taxon>eudicotyledons</taxon>
        <taxon>Gunneridae</taxon>
        <taxon>Pentapetalae</taxon>
        <taxon>asterids</taxon>
        <taxon>campanulids</taxon>
        <taxon>Apiales</taxon>
        <taxon>Apiaceae</taxon>
        <taxon>Apioideae</taxon>
        <taxon>apioid superclade</taxon>
        <taxon>Tordylieae</taxon>
        <taxon>Tordyliinae</taxon>
        <taxon>Heracleum</taxon>
    </lineage>
</organism>
<comment type="caution">
    <text evidence="4">The sequence shown here is derived from an EMBL/GenBank/DDBJ whole genome shotgun (WGS) entry which is preliminary data.</text>
</comment>
<dbReference type="PANTHER" id="PTHR34949:SF2">
    <property type="entry name" value="OS05G0443700 PROTEIN"/>
    <property type="match status" value="1"/>
</dbReference>
<dbReference type="GO" id="GO:0012505">
    <property type="term" value="C:endomembrane system"/>
    <property type="evidence" value="ECO:0007669"/>
    <property type="project" value="UniProtKB-SubCell"/>
</dbReference>
<feature type="domain" description="Syntaxin 6/10/61 N-terminal" evidence="3">
    <location>
        <begin position="13"/>
        <end position="116"/>
    </location>
</feature>
<evidence type="ECO:0000256" key="1">
    <source>
        <dbReference type="ARBA" id="ARBA00022927"/>
    </source>
</evidence>
<evidence type="ECO:0000259" key="3">
    <source>
        <dbReference type="Pfam" id="PF09177"/>
    </source>
</evidence>
<evidence type="ECO:0000313" key="5">
    <source>
        <dbReference type="Proteomes" id="UP001237642"/>
    </source>
</evidence>